<organism evidence="6 7">
    <name type="scientific">Trichuris muris</name>
    <name type="common">Mouse whipworm</name>
    <dbReference type="NCBI Taxonomy" id="70415"/>
    <lineage>
        <taxon>Eukaryota</taxon>
        <taxon>Metazoa</taxon>
        <taxon>Ecdysozoa</taxon>
        <taxon>Nematoda</taxon>
        <taxon>Enoplea</taxon>
        <taxon>Dorylaimia</taxon>
        <taxon>Trichinellida</taxon>
        <taxon>Trichuridae</taxon>
        <taxon>Trichuris</taxon>
    </lineage>
</organism>
<dbReference type="Gene3D" id="1.20.58.60">
    <property type="match status" value="3"/>
</dbReference>
<evidence type="ECO:0000313" key="7">
    <source>
        <dbReference type="WBParaSite" id="TMUE_1000004994.1"/>
    </source>
</evidence>
<dbReference type="CDD" id="cd00096">
    <property type="entry name" value="Ig"/>
    <property type="match status" value="1"/>
</dbReference>
<dbReference type="PANTHER" id="PTHR47633">
    <property type="entry name" value="IMMUNOGLOBULIN"/>
    <property type="match status" value="1"/>
</dbReference>
<dbReference type="FunFam" id="2.60.40.10:FF:000107">
    <property type="entry name" value="Myosin, light chain kinase a"/>
    <property type="match status" value="5"/>
</dbReference>
<dbReference type="FunFam" id="2.60.40.10:FF:000425">
    <property type="entry name" value="Myosin light chain kinase"/>
    <property type="match status" value="2"/>
</dbReference>
<dbReference type="GO" id="GO:0040017">
    <property type="term" value="P:positive regulation of locomotion"/>
    <property type="evidence" value="ECO:0007669"/>
    <property type="project" value="UniProtKB-ARBA"/>
</dbReference>
<dbReference type="SMART" id="SM00150">
    <property type="entry name" value="SPEC"/>
    <property type="match status" value="4"/>
</dbReference>
<feature type="domain" description="Ig-like" evidence="5">
    <location>
        <begin position="1197"/>
        <end position="1285"/>
    </location>
</feature>
<protein>
    <submittedName>
        <fullName evidence="7">Ig-like domain-containing protein</fullName>
    </submittedName>
</protein>
<dbReference type="InterPro" id="IPR013783">
    <property type="entry name" value="Ig-like_fold"/>
</dbReference>
<dbReference type="InterPro" id="IPR007110">
    <property type="entry name" value="Ig-like_dom"/>
</dbReference>
<evidence type="ECO:0000256" key="1">
    <source>
        <dbReference type="ARBA" id="ARBA00004496"/>
    </source>
</evidence>
<dbReference type="InterPro" id="IPR056701">
    <property type="entry name" value="DUF7799"/>
</dbReference>
<feature type="domain" description="Ig-like" evidence="5">
    <location>
        <begin position="1842"/>
        <end position="1929"/>
    </location>
</feature>
<dbReference type="InterPro" id="IPR002017">
    <property type="entry name" value="Spectrin_repeat"/>
</dbReference>
<dbReference type="SUPFAM" id="SSF48726">
    <property type="entry name" value="Immunoglobulin"/>
    <property type="match status" value="7"/>
</dbReference>
<dbReference type="CDD" id="cd00176">
    <property type="entry name" value="SPEC"/>
    <property type="match status" value="2"/>
</dbReference>
<dbReference type="STRING" id="70415.A0A5S6QCS3"/>
<dbReference type="WBParaSite" id="TMUE_1000004994.1">
    <property type="protein sequence ID" value="TMUE_1000004994.1"/>
    <property type="gene ID" value="WBGene00293109"/>
</dbReference>
<dbReference type="GO" id="GO:0060298">
    <property type="term" value="P:positive regulation of sarcomere organization"/>
    <property type="evidence" value="ECO:0007669"/>
    <property type="project" value="UniProtKB-ARBA"/>
</dbReference>
<dbReference type="GO" id="GO:0045989">
    <property type="term" value="P:positive regulation of striated muscle contraction"/>
    <property type="evidence" value="ECO:0007669"/>
    <property type="project" value="UniProtKB-ARBA"/>
</dbReference>
<evidence type="ECO:0000313" key="6">
    <source>
        <dbReference type="Proteomes" id="UP000046395"/>
    </source>
</evidence>
<dbReference type="GO" id="GO:0005737">
    <property type="term" value="C:cytoplasm"/>
    <property type="evidence" value="ECO:0007669"/>
    <property type="project" value="UniProtKB-SubCell"/>
</dbReference>
<dbReference type="SMART" id="SM00409">
    <property type="entry name" value="IG"/>
    <property type="match status" value="7"/>
</dbReference>
<dbReference type="GO" id="GO:0004672">
    <property type="term" value="F:protein kinase activity"/>
    <property type="evidence" value="ECO:0007669"/>
    <property type="project" value="TreeGrafter"/>
</dbReference>
<dbReference type="PANTHER" id="PTHR47633:SF8">
    <property type="entry name" value="SPEG NEIGHBOR PROTEIN"/>
    <property type="match status" value="1"/>
</dbReference>
<feature type="domain" description="Ig-like" evidence="5">
    <location>
        <begin position="1500"/>
        <end position="1588"/>
    </location>
</feature>
<evidence type="ECO:0000256" key="4">
    <source>
        <dbReference type="SAM" id="MobiDB-lite"/>
    </source>
</evidence>
<feature type="domain" description="Ig-like" evidence="5">
    <location>
        <begin position="1725"/>
        <end position="1813"/>
    </location>
</feature>
<evidence type="ECO:0000259" key="5">
    <source>
        <dbReference type="PROSITE" id="PS50835"/>
    </source>
</evidence>
<feature type="domain" description="Ig-like" evidence="5">
    <location>
        <begin position="1937"/>
        <end position="2026"/>
    </location>
</feature>
<sequence length="2072" mass="232488">MLGKEFTKGSSNLQLKKGQSCALLLPQRNEALPTTAHFRLIAAACQCYPVWSQSLRVNGQNIPTVSNMDNPQGTQPSTEGDATQPSANQNTEPTDNQKPSTTTISTIVIKAGDATRLVLAVLQSGEHMRLEVDSMVPPMLDVGRNYEEAITLQTQHLDLIARLQSKQANVEELLSNADSLVAEKSGTDSAVYEAMADSLGTAWKDLNQQIQIRAQLLEQAVEFFSWARKFEEEADYLERLYTTLPDSLTKQAAPSKKIVAKQEAACSELLETLVDAMSYGEKVIEKMREIGRVVQNSERVRETFVACEKIEQEMIRINERAQHLRDLWEQKRSRLDWSIHVGHIYSKLKEIEQWVTEMKGRLQNEDLGDSEMSAELLLNEVRKILDEAKPINESLLNLQTELESLTSKGETDAVKVKSDLDDLVCKFEEICSTLRHRHHLLEMSILFFSSAALATNELSAIEQDLRSMSLSRHTALISQRQSELLAKANECGNPAIALGRTLMQSVAERSCKGISAKVKEMEERLVYITSLCKLCEEENAARNLFNQEFMTKYNALNSWLLSKQSSILNMFSGFGSNSMSVENFQRCHRNFRLDFQNKEPEYEAFLNLTRHVQSTLGKEYADEAASKCEDVTKLWKRLTSAIEVRLVLSDYYLEFLQKVEQLGAEIMNFKFITSGTTFDRVEDISSTLEGRMQQARNSLMDLKSVIARFCDGSYAATGDPMMDVNTCKLYMEAEWSKLEGELEAVRRIVETYKGKLTDEKEFQRCWNDIQEEMSRLIGRSQSLQELAISKFSQTDQPPALVGSLHEDILNSVVPEMKRIYHAISNGIQMAKSLISKAKSDVHYKSLIDRYVKTQQQLEDFLRSLEVLCALTVTFLKNFSQVDEWIVKIEKDDAEASSFVSAEMVESFCASRRAALQILDELMSLLNNEALEILHRAHQPNVPVELQRSCESLVQMLRSRRLKFDELRFNEERITKMTVFQDIYNEIKAIITAMFDLNEKVVETNNRIELSKDVINTVERDFNVLTQEVQAVGSKRDSVLRRIRDREDLPPFVADQGAEMERIWSLLNQNLQQANQRLNSASNCWILIEEIEAWVQELTEYFIAVGKEVAMCRTSEQVQQLRDKFNGFAEEQKKIHNDKLQRLQTAAKQLYGEEYEHKIHRYTKQYKEIVHSFNLIRDQLSEMTKDLMKKEEMERMKPPLFIVPLTETTVNEHSETTLTCEVTGYPFPTITWQKDSVPVSTVHCVATVQDRKCRLSIPSATCADTGEYSCIAVNQAGSDVTRARLTVKEVVKAIPPKFVRVLTDGVVNLGGGHAFNCSFFGMPSPCARWFKNGVPIESSVNYEIFSGEDRSKLLISNVKLADQGEFCCEIENEAGKAISVASLQVTEPPKPPVIPPPTVIKSTTDQQESLVREVTAKPQPVVSWKRPLQLVENTTEAAFVDGQVSLTTTRATTSSMGKYETVGQSFVRQAVSSSMVTVNESLVHTETIVDGSLGRTMPHAPELTMEMSSLSVPEGRPVELVCTINTTEEVEINWYKEDRPLSESPRTQFWRAGDHCCLKILSAEVSDAGLYRCVAKGRAGQSVATAQLTVLAVKKIAKPPPQPPSFVQKINSQVIVEGNRVMMELKVVGTPPVEVSWLWNDVPVVAGPDISIVRDGSGWHRLVLSNVAKSQAGVYTAVARNCCGEASCQATLGVNARPQQFVQTTATTIYQDVESRSQTFQPGKAPEIVRHLHNACALFGTKVTFECSVVGSPTPAVTWLFNKQQLVSSSWCQISVDGERHMLTIREFKPEHVGMYEVVAVNKYGSATSSGRLQEQGVDEQQSIRRIQIADQRIPSEAAVEPPHFVQPLESRAVYEQEEVRFEGVITGTPEIRTVWLKDGHILPDGSHKVDFVKGKATLVIDMAQLHQAGRYSCRADNSAGTAISSAVLTVKAQSTPPDFLSHLISQELCEGEALCWEVHVSGVPTPTVKWYRNGEEIRSCPEFQTVDRGDGVHTLVVPRVELEDTGTFTLVAENCAGEARTTADLIVKKHDQMSRVSGCTTHVFEENVQVDMQMSSFLGGQVLLSSPYGFSS</sequence>
<keyword evidence="3" id="KW-0393">Immunoglobulin domain</keyword>
<dbReference type="InterPro" id="IPR003598">
    <property type="entry name" value="Ig_sub2"/>
</dbReference>
<dbReference type="InterPro" id="IPR003599">
    <property type="entry name" value="Ig_sub"/>
</dbReference>
<comment type="subcellular location">
    <subcellularLocation>
        <location evidence="1">Cytoplasm</location>
    </subcellularLocation>
</comment>
<proteinExistence type="predicted"/>
<dbReference type="Pfam" id="PF00435">
    <property type="entry name" value="Spectrin"/>
    <property type="match status" value="2"/>
</dbReference>
<evidence type="ECO:0000256" key="3">
    <source>
        <dbReference type="ARBA" id="ARBA00023319"/>
    </source>
</evidence>
<feature type="domain" description="Ig-like" evidence="5">
    <location>
        <begin position="1295"/>
        <end position="1385"/>
    </location>
</feature>
<evidence type="ECO:0000256" key="2">
    <source>
        <dbReference type="ARBA" id="ARBA00022490"/>
    </source>
</evidence>
<dbReference type="SMART" id="SM00408">
    <property type="entry name" value="IGc2"/>
    <property type="match status" value="7"/>
</dbReference>
<dbReference type="Proteomes" id="UP000046395">
    <property type="component" value="Unassembled WGS sequence"/>
</dbReference>
<feature type="domain" description="Ig-like" evidence="5">
    <location>
        <begin position="1603"/>
        <end position="1694"/>
    </location>
</feature>
<dbReference type="InterPro" id="IPR013098">
    <property type="entry name" value="Ig_I-set"/>
</dbReference>
<dbReference type="InterPro" id="IPR036179">
    <property type="entry name" value="Ig-like_dom_sf"/>
</dbReference>
<dbReference type="Pfam" id="PF07679">
    <property type="entry name" value="I-set"/>
    <property type="match status" value="7"/>
</dbReference>
<dbReference type="Gene3D" id="2.60.40.10">
    <property type="entry name" value="Immunoglobulins"/>
    <property type="match status" value="8"/>
</dbReference>
<reference evidence="7" key="1">
    <citation type="submission" date="2019-12" db="UniProtKB">
        <authorList>
            <consortium name="WormBaseParasite"/>
        </authorList>
    </citation>
    <scope>IDENTIFICATION</scope>
</reference>
<dbReference type="InterPro" id="IPR018159">
    <property type="entry name" value="Spectrin/alpha-actinin"/>
</dbReference>
<dbReference type="PROSITE" id="PS50835">
    <property type="entry name" value="IG_LIKE"/>
    <property type="match status" value="7"/>
</dbReference>
<accession>A0A5S6QCS3</accession>
<keyword evidence="6" id="KW-1185">Reference proteome</keyword>
<keyword evidence="2" id="KW-0963">Cytoplasm</keyword>
<feature type="region of interest" description="Disordered" evidence="4">
    <location>
        <begin position="62"/>
        <end position="101"/>
    </location>
</feature>
<name>A0A5S6QCS3_TRIMR</name>
<dbReference type="SUPFAM" id="SSF46966">
    <property type="entry name" value="Spectrin repeat"/>
    <property type="match status" value="3"/>
</dbReference>
<dbReference type="Pfam" id="PF25075">
    <property type="entry name" value="DUF7799"/>
    <property type="match status" value="1"/>
</dbReference>